<sequence>MTSLLSFDNIAAFFREMIEAQLKPLPGAADRQFLEGESDEDRISEREAEYFYWGLFPVY</sequence>
<gene>
    <name evidence="1" type="ORF">GGQ66_003832</name>
</gene>
<evidence type="ECO:0000313" key="1">
    <source>
        <dbReference type="EMBL" id="MBB4105245.1"/>
    </source>
</evidence>
<protein>
    <submittedName>
        <fullName evidence="1">Uncharacterized protein</fullName>
    </submittedName>
</protein>
<dbReference type="AlphaFoldDB" id="A0A7W6K6Z5"/>
<keyword evidence="2" id="KW-1185">Reference proteome</keyword>
<dbReference type="EMBL" id="JACIDU010000018">
    <property type="protein sequence ID" value="MBB4105245.1"/>
    <property type="molecule type" value="Genomic_DNA"/>
</dbReference>
<name>A0A7W6K6Z5_9HYPH</name>
<accession>A0A7W6K6Z5</accession>
<reference evidence="1 2" key="1">
    <citation type="submission" date="2020-08" db="EMBL/GenBank/DDBJ databases">
        <title>Genomic Encyclopedia of Type Strains, Phase IV (KMG-IV): sequencing the most valuable type-strain genomes for metagenomic binning, comparative biology and taxonomic classification.</title>
        <authorList>
            <person name="Goeker M."/>
        </authorList>
    </citation>
    <scope>NUCLEOTIDE SEQUENCE [LARGE SCALE GENOMIC DNA]</scope>
    <source>
        <strain evidence="1 2">DSM 26385</strain>
    </source>
</reference>
<dbReference type="Proteomes" id="UP000584824">
    <property type="component" value="Unassembled WGS sequence"/>
</dbReference>
<comment type="caution">
    <text evidence="1">The sequence shown here is derived from an EMBL/GenBank/DDBJ whole genome shotgun (WGS) entry which is preliminary data.</text>
</comment>
<proteinExistence type="predicted"/>
<dbReference type="RefSeq" id="WP_183794554.1">
    <property type="nucleotide sequence ID" value="NZ_JACIDU010000018.1"/>
</dbReference>
<organism evidence="1 2">
    <name type="scientific">Allorhizobium borbori</name>
    <dbReference type="NCBI Taxonomy" id="485907"/>
    <lineage>
        <taxon>Bacteria</taxon>
        <taxon>Pseudomonadati</taxon>
        <taxon>Pseudomonadota</taxon>
        <taxon>Alphaproteobacteria</taxon>
        <taxon>Hyphomicrobiales</taxon>
        <taxon>Rhizobiaceae</taxon>
        <taxon>Rhizobium/Agrobacterium group</taxon>
        <taxon>Allorhizobium</taxon>
    </lineage>
</organism>
<evidence type="ECO:0000313" key="2">
    <source>
        <dbReference type="Proteomes" id="UP000584824"/>
    </source>
</evidence>